<proteinExistence type="predicted"/>
<reference evidence="1 2" key="1">
    <citation type="submission" date="2019-03" db="EMBL/GenBank/DDBJ databases">
        <title>Deep-cultivation of Planctomycetes and their phenomic and genomic characterization uncovers novel biology.</title>
        <authorList>
            <person name="Wiegand S."/>
            <person name="Jogler M."/>
            <person name="Boedeker C."/>
            <person name="Pinto D."/>
            <person name="Vollmers J."/>
            <person name="Rivas-Marin E."/>
            <person name="Kohn T."/>
            <person name="Peeters S.H."/>
            <person name="Heuer A."/>
            <person name="Rast P."/>
            <person name="Oberbeckmann S."/>
            <person name="Bunk B."/>
            <person name="Jeske O."/>
            <person name="Meyerdierks A."/>
            <person name="Storesund J.E."/>
            <person name="Kallscheuer N."/>
            <person name="Luecker S."/>
            <person name="Lage O.M."/>
            <person name="Pohl T."/>
            <person name="Merkel B.J."/>
            <person name="Hornburger P."/>
            <person name="Mueller R.-W."/>
            <person name="Bruemmer F."/>
            <person name="Labrenz M."/>
            <person name="Spormann A.M."/>
            <person name="Op den Camp H."/>
            <person name="Overmann J."/>
            <person name="Amann R."/>
            <person name="Jetten M.S.M."/>
            <person name="Mascher T."/>
            <person name="Medema M.H."/>
            <person name="Devos D.P."/>
            <person name="Kaster A.-K."/>
            <person name="Ovreas L."/>
            <person name="Rohde M."/>
            <person name="Galperin M.Y."/>
            <person name="Jogler C."/>
        </authorList>
    </citation>
    <scope>NUCLEOTIDE SEQUENCE [LARGE SCALE GENOMIC DNA]</scope>
    <source>
        <strain evidence="1 2">V144</strain>
    </source>
</reference>
<dbReference type="KEGG" id="gaw:V144x_44950"/>
<accession>A0A517W155</accession>
<dbReference type="AlphaFoldDB" id="A0A517W155"/>
<organism evidence="1 2">
    <name type="scientific">Gimesia aquarii</name>
    <dbReference type="NCBI Taxonomy" id="2527964"/>
    <lineage>
        <taxon>Bacteria</taxon>
        <taxon>Pseudomonadati</taxon>
        <taxon>Planctomycetota</taxon>
        <taxon>Planctomycetia</taxon>
        <taxon>Planctomycetales</taxon>
        <taxon>Planctomycetaceae</taxon>
        <taxon>Gimesia</taxon>
    </lineage>
</organism>
<evidence type="ECO:0000313" key="1">
    <source>
        <dbReference type="EMBL" id="QDT98985.1"/>
    </source>
</evidence>
<dbReference type="EMBL" id="CP037920">
    <property type="protein sequence ID" value="QDT98985.1"/>
    <property type="molecule type" value="Genomic_DNA"/>
</dbReference>
<protein>
    <submittedName>
        <fullName evidence="1">Uncharacterized protein</fullName>
    </submittedName>
</protein>
<dbReference type="Proteomes" id="UP000318704">
    <property type="component" value="Chromosome"/>
</dbReference>
<sequence>MWHIGIDLHRRTVIMSTFNDFGEAVSAVTIECRNTIAIL</sequence>
<gene>
    <name evidence="1" type="ORF">V144x_44950</name>
</gene>
<evidence type="ECO:0000313" key="2">
    <source>
        <dbReference type="Proteomes" id="UP000318704"/>
    </source>
</evidence>
<name>A0A517W155_9PLAN</name>